<sequence length="94" mass="10358">MKKSCKRRYTGGPGGLAPPPFHKGGPRRLYARKEQRRSLEAPSGRVLEPSRGHLGRGGDSETLRLGRRRIKDSELPLRGLRGSSKWASKGPGEL</sequence>
<dbReference type="EMBL" id="JABSTR010000004">
    <property type="protein sequence ID" value="KAH9368691.1"/>
    <property type="molecule type" value="Genomic_DNA"/>
</dbReference>
<feature type="region of interest" description="Disordered" evidence="1">
    <location>
        <begin position="1"/>
        <end position="67"/>
    </location>
</feature>
<name>A0A9J6G101_HAELO</name>
<proteinExistence type="predicted"/>
<evidence type="ECO:0000256" key="1">
    <source>
        <dbReference type="SAM" id="MobiDB-lite"/>
    </source>
</evidence>
<organism evidence="2 3">
    <name type="scientific">Haemaphysalis longicornis</name>
    <name type="common">Bush tick</name>
    <dbReference type="NCBI Taxonomy" id="44386"/>
    <lineage>
        <taxon>Eukaryota</taxon>
        <taxon>Metazoa</taxon>
        <taxon>Ecdysozoa</taxon>
        <taxon>Arthropoda</taxon>
        <taxon>Chelicerata</taxon>
        <taxon>Arachnida</taxon>
        <taxon>Acari</taxon>
        <taxon>Parasitiformes</taxon>
        <taxon>Ixodida</taxon>
        <taxon>Ixodoidea</taxon>
        <taxon>Ixodidae</taxon>
        <taxon>Haemaphysalinae</taxon>
        <taxon>Haemaphysalis</taxon>
    </lineage>
</organism>
<protein>
    <submittedName>
        <fullName evidence="2">Uncharacterized protein</fullName>
    </submittedName>
</protein>
<feature type="region of interest" description="Disordered" evidence="1">
    <location>
        <begin position="75"/>
        <end position="94"/>
    </location>
</feature>
<evidence type="ECO:0000313" key="2">
    <source>
        <dbReference type="EMBL" id="KAH9368691.1"/>
    </source>
</evidence>
<dbReference type="VEuPathDB" id="VectorBase:HLOH_054711"/>
<accession>A0A9J6G101</accession>
<feature type="compositionally biased region" description="Basic and acidic residues" evidence="1">
    <location>
        <begin position="48"/>
        <end position="64"/>
    </location>
</feature>
<keyword evidence="3" id="KW-1185">Reference proteome</keyword>
<dbReference type="Proteomes" id="UP000821853">
    <property type="component" value="Chromosome 2"/>
</dbReference>
<comment type="caution">
    <text evidence="2">The sequence shown here is derived from an EMBL/GenBank/DDBJ whole genome shotgun (WGS) entry which is preliminary data.</text>
</comment>
<evidence type="ECO:0000313" key="3">
    <source>
        <dbReference type="Proteomes" id="UP000821853"/>
    </source>
</evidence>
<gene>
    <name evidence="2" type="ORF">HPB48_004710</name>
</gene>
<dbReference type="AlphaFoldDB" id="A0A9J6G101"/>
<reference evidence="2 3" key="1">
    <citation type="journal article" date="2020" name="Cell">
        <title>Large-Scale Comparative Analyses of Tick Genomes Elucidate Their Genetic Diversity and Vector Capacities.</title>
        <authorList>
            <consortium name="Tick Genome and Microbiome Consortium (TIGMIC)"/>
            <person name="Jia N."/>
            <person name="Wang J."/>
            <person name="Shi W."/>
            <person name="Du L."/>
            <person name="Sun Y."/>
            <person name="Zhan W."/>
            <person name="Jiang J.F."/>
            <person name="Wang Q."/>
            <person name="Zhang B."/>
            <person name="Ji P."/>
            <person name="Bell-Sakyi L."/>
            <person name="Cui X.M."/>
            <person name="Yuan T.T."/>
            <person name="Jiang B.G."/>
            <person name="Yang W.F."/>
            <person name="Lam T.T."/>
            <person name="Chang Q.C."/>
            <person name="Ding S.J."/>
            <person name="Wang X.J."/>
            <person name="Zhu J.G."/>
            <person name="Ruan X.D."/>
            <person name="Zhao L."/>
            <person name="Wei J.T."/>
            <person name="Ye R.Z."/>
            <person name="Que T.C."/>
            <person name="Du C.H."/>
            <person name="Zhou Y.H."/>
            <person name="Cheng J.X."/>
            <person name="Dai P.F."/>
            <person name="Guo W.B."/>
            <person name="Han X.H."/>
            <person name="Huang E.J."/>
            <person name="Li L.F."/>
            <person name="Wei W."/>
            <person name="Gao Y.C."/>
            <person name="Liu J.Z."/>
            <person name="Shao H.Z."/>
            <person name="Wang X."/>
            <person name="Wang C.C."/>
            <person name="Yang T.C."/>
            <person name="Huo Q.B."/>
            <person name="Li W."/>
            <person name="Chen H.Y."/>
            <person name="Chen S.E."/>
            <person name="Zhou L.G."/>
            <person name="Ni X.B."/>
            <person name="Tian J.H."/>
            <person name="Sheng Y."/>
            <person name="Liu T."/>
            <person name="Pan Y.S."/>
            <person name="Xia L.Y."/>
            <person name="Li J."/>
            <person name="Zhao F."/>
            <person name="Cao W.C."/>
        </authorList>
    </citation>
    <scope>NUCLEOTIDE SEQUENCE [LARGE SCALE GENOMIC DNA]</scope>
    <source>
        <strain evidence="2">HaeL-2018</strain>
    </source>
</reference>